<feature type="compositionally biased region" description="Polar residues" evidence="15">
    <location>
        <begin position="372"/>
        <end position="383"/>
    </location>
</feature>
<keyword evidence="7 16" id="KW-0812">Transmembrane</keyword>
<evidence type="ECO:0000256" key="2">
    <source>
        <dbReference type="ARBA" id="ARBA00004589"/>
    </source>
</evidence>
<evidence type="ECO:0000256" key="13">
    <source>
        <dbReference type="ARBA" id="ARBA00038359"/>
    </source>
</evidence>
<dbReference type="EMBL" id="CAOQHR010000003">
    <property type="protein sequence ID" value="CAI6332381.1"/>
    <property type="molecule type" value="Genomic_DNA"/>
</dbReference>
<sequence length="462" mass="50073">MKLTSFLVCLTLGLSVAAQESPECATQCLQESLAAQSKCSPTDVDCICADEALSATIQGCVLQRCTVINALAAQNATKTMCGAPVRDITSITPIISGVSGGLALIAVIIRSWIAGSNFGFDDGCCVAALILAIPMAVLEFLMSDLGFGKDIWTLEPKNIYLIVQYTWLTEIFWFLAIGFTKLSFLFMYLRVFPKQKLRKVIYGFMGLIGLHTLIFTVIISVNCLPVTYIWESWDGEHTGKCINLNVFVWSHAIIDIVFDVTIFALPIPELIRLNMSLKKRIMIVAMFSVGGVGTIISILRLQALVSFANSTNPTYDNCPTAYWSVLVCFVGIFCCCMPALRRLLAKLFPTCFLSTRQDSKYSPYNDEHTPNARLSSNPLSNGRKSQRAGLGSALGFGGITKTIDTKVTMTGAEDDEQELVDMGKKGGWGNSGGGAWNATHTSGKSDSGSGDNVAVGDSARRM</sequence>
<evidence type="ECO:0000256" key="5">
    <source>
        <dbReference type="ARBA" id="ARBA00022525"/>
    </source>
</evidence>
<feature type="domain" description="CFEM" evidence="18">
    <location>
        <begin position="1"/>
        <end position="107"/>
    </location>
</feature>
<keyword evidence="6" id="KW-0336">GPI-anchor</keyword>
<feature type="compositionally biased region" description="Polar residues" evidence="15">
    <location>
        <begin position="439"/>
        <end position="450"/>
    </location>
</feature>
<organism evidence="19 20">
    <name type="scientific">Periconia digitata</name>
    <dbReference type="NCBI Taxonomy" id="1303443"/>
    <lineage>
        <taxon>Eukaryota</taxon>
        <taxon>Fungi</taxon>
        <taxon>Dikarya</taxon>
        <taxon>Ascomycota</taxon>
        <taxon>Pezizomycotina</taxon>
        <taxon>Dothideomycetes</taxon>
        <taxon>Pleosporomycetidae</taxon>
        <taxon>Pleosporales</taxon>
        <taxon>Massarineae</taxon>
        <taxon>Periconiaceae</taxon>
        <taxon>Periconia</taxon>
    </lineage>
</organism>
<dbReference type="PANTHER" id="PTHR33048:SF143">
    <property type="entry name" value="EXTRACELLULAR MEMBRANE PROTEIN CFEM DOMAIN-CONTAINING PROTEIN-RELATED"/>
    <property type="match status" value="1"/>
</dbReference>
<evidence type="ECO:0000256" key="6">
    <source>
        <dbReference type="ARBA" id="ARBA00022622"/>
    </source>
</evidence>
<evidence type="ECO:0000256" key="4">
    <source>
        <dbReference type="ARBA" id="ARBA00010031"/>
    </source>
</evidence>
<feature type="signal peptide" evidence="17">
    <location>
        <begin position="1"/>
        <end position="18"/>
    </location>
</feature>
<evidence type="ECO:0000256" key="17">
    <source>
        <dbReference type="SAM" id="SignalP"/>
    </source>
</evidence>
<evidence type="ECO:0000256" key="14">
    <source>
        <dbReference type="PROSITE-ProRule" id="PRU01356"/>
    </source>
</evidence>
<dbReference type="GO" id="GO:0098552">
    <property type="term" value="C:side of membrane"/>
    <property type="evidence" value="ECO:0007669"/>
    <property type="project" value="UniProtKB-KW"/>
</dbReference>
<dbReference type="Proteomes" id="UP001152607">
    <property type="component" value="Unassembled WGS sequence"/>
</dbReference>
<reference evidence="19" key="1">
    <citation type="submission" date="2023-01" db="EMBL/GenBank/DDBJ databases">
        <authorList>
            <person name="Van Ghelder C."/>
            <person name="Rancurel C."/>
        </authorList>
    </citation>
    <scope>NUCLEOTIDE SEQUENCE</scope>
    <source>
        <strain evidence="19">CNCM I-4278</strain>
    </source>
</reference>
<dbReference type="Pfam" id="PF20684">
    <property type="entry name" value="Fung_rhodopsin"/>
    <property type="match status" value="1"/>
</dbReference>
<feature type="compositionally biased region" description="Gly residues" evidence="15">
    <location>
        <begin position="425"/>
        <end position="435"/>
    </location>
</feature>
<comment type="similarity">
    <text evidence="13">Belongs to the SAT4 family.</text>
</comment>
<evidence type="ECO:0000256" key="3">
    <source>
        <dbReference type="ARBA" id="ARBA00004613"/>
    </source>
</evidence>
<keyword evidence="14" id="KW-0479">Metal-binding</keyword>
<keyword evidence="8 17" id="KW-0732">Signal</keyword>
<dbReference type="PROSITE" id="PS52012">
    <property type="entry name" value="CFEM"/>
    <property type="match status" value="1"/>
</dbReference>
<keyword evidence="5" id="KW-0964">Secreted</keyword>
<accession>A0A9W4UCF7</accession>
<feature type="binding site" description="axial binding residue" evidence="14">
    <location>
        <position position="43"/>
    </location>
    <ligand>
        <name>heme</name>
        <dbReference type="ChEBI" id="CHEBI:30413"/>
    </ligand>
    <ligandPart>
        <name>Fe</name>
        <dbReference type="ChEBI" id="CHEBI:18248"/>
    </ligandPart>
</feature>
<keyword evidence="9 16" id="KW-1133">Transmembrane helix</keyword>
<dbReference type="Pfam" id="PF05730">
    <property type="entry name" value="CFEM"/>
    <property type="match status" value="1"/>
</dbReference>
<evidence type="ECO:0000256" key="10">
    <source>
        <dbReference type="ARBA" id="ARBA00023136"/>
    </source>
</evidence>
<evidence type="ECO:0000256" key="7">
    <source>
        <dbReference type="ARBA" id="ARBA00022692"/>
    </source>
</evidence>
<protein>
    <recommendedName>
        <fullName evidence="18">CFEM domain-containing protein</fullName>
    </recommendedName>
</protein>
<feature type="chain" id="PRO_5040811294" description="CFEM domain-containing protein" evidence="17">
    <location>
        <begin position="19"/>
        <end position="462"/>
    </location>
</feature>
<keyword evidence="14" id="KW-0408">Iron</keyword>
<dbReference type="InterPro" id="IPR052337">
    <property type="entry name" value="SAT4-like"/>
</dbReference>
<gene>
    <name evidence="19" type="ORF">PDIGIT_LOCUS5404</name>
</gene>
<comment type="caution">
    <text evidence="14">Lacks conserved residue(s) required for the propagation of feature annotation.</text>
</comment>
<dbReference type="InterPro" id="IPR008427">
    <property type="entry name" value="Extracellular_membr_CFEM_dom"/>
</dbReference>
<evidence type="ECO:0000256" key="12">
    <source>
        <dbReference type="ARBA" id="ARBA00023288"/>
    </source>
</evidence>
<keyword evidence="11 14" id="KW-1015">Disulfide bond</keyword>
<feature type="transmembrane region" description="Helical" evidence="16">
    <location>
        <begin position="248"/>
        <end position="268"/>
    </location>
</feature>
<feature type="transmembrane region" description="Helical" evidence="16">
    <location>
        <begin position="201"/>
        <end position="228"/>
    </location>
</feature>
<keyword evidence="12" id="KW-0449">Lipoprotein</keyword>
<name>A0A9W4UCF7_9PLEO</name>
<evidence type="ECO:0000256" key="8">
    <source>
        <dbReference type="ARBA" id="ARBA00022729"/>
    </source>
</evidence>
<evidence type="ECO:0000259" key="18">
    <source>
        <dbReference type="PROSITE" id="PS52012"/>
    </source>
</evidence>
<evidence type="ECO:0000313" key="20">
    <source>
        <dbReference type="Proteomes" id="UP001152607"/>
    </source>
</evidence>
<evidence type="ECO:0000256" key="1">
    <source>
        <dbReference type="ARBA" id="ARBA00004141"/>
    </source>
</evidence>
<dbReference type="InterPro" id="IPR049326">
    <property type="entry name" value="Rhodopsin_dom_fungi"/>
</dbReference>
<evidence type="ECO:0000256" key="16">
    <source>
        <dbReference type="SAM" id="Phobius"/>
    </source>
</evidence>
<feature type="transmembrane region" description="Helical" evidence="16">
    <location>
        <begin position="321"/>
        <end position="340"/>
    </location>
</feature>
<evidence type="ECO:0000313" key="19">
    <source>
        <dbReference type="EMBL" id="CAI6332381.1"/>
    </source>
</evidence>
<feature type="disulfide bond" evidence="14">
    <location>
        <begin position="39"/>
        <end position="46"/>
    </location>
</feature>
<evidence type="ECO:0000256" key="9">
    <source>
        <dbReference type="ARBA" id="ARBA00022989"/>
    </source>
</evidence>
<dbReference type="SMART" id="SM00747">
    <property type="entry name" value="CFEM"/>
    <property type="match status" value="1"/>
</dbReference>
<evidence type="ECO:0000256" key="15">
    <source>
        <dbReference type="SAM" id="MobiDB-lite"/>
    </source>
</evidence>
<feature type="region of interest" description="Disordered" evidence="15">
    <location>
        <begin position="362"/>
        <end position="391"/>
    </location>
</feature>
<feature type="transmembrane region" description="Helical" evidence="16">
    <location>
        <begin position="94"/>
        <end position="113"/>
    </location>
</feature>
<comment type="similarity">
    <text evidence="4">Belongs to the RBT5 family.</text>
</comment>
<dbReference type="AlphaFoldDB" id="A0A9W4UCF7"/>
<comment type="caution">
    <text evidence="19">The sequence shown here is derived from an EMBL/GenBank/DDBJ whole genome shotgun (WGS) entry which is preliminary data.</text>
</comment>
<evidence type="ECO:0000256" key="11">
    <source>
        <dbReference type="ARBA" id="ARBA00023157"/>
    </source>
</evidence>
<proteinExistence type="inferred from homology"/>
<comment type="subcellular location">
    <subcellularLocation>
        <location evidence="2">Membrane</location>
        <topology evidence="2">Lipid-anchor</topology>
        <topology evidence="2">GPI-anchor</topology>
    </subcellularLocation>
    <subcellularLocation>
        <location evidence="1">Membrane</location>
        <topology evidence="1">Multi-pass membrane protein</topology>
    </subcellularLocation>
    <subcellularLocation>
        <location evidence="3">Secreted</location>
    </subcellularLocation>
</comment>
<keyword evidence="20" id="KW-1185">Reference proteome</keyword>
<dbReference type="OrthoDB" id="2496787at2759"/>
<keyword evidence="14" id="KW-0349">Heme</keyword>
<feature type="transmembrane region" description="Helical" evidence="16">
    <location>
        <begin position="167"/>
        <end position="189"/>
    </location>
</feature>
<keyword evidence="10 16" id="KW-0472">Membrane</keyword>
<keyword evidence="6" id="KW-0325">Glycoprotein</keyword>
<dbReference type="GO" id="GO:0005576">
    <property type="term" value="C:extracellular region"/>
    <property type="evidence" value="ECO:0007669"/>
    <property type="project" value="UniProtKB-SubCell"/>
</dbReference>
<feature type="transmembrane region" description="Helical" evidence="16">
    <location>
        <begin position="125"/>
        <end position="147"/>
    </location>
</feature>
<dbReference type="PANTHER" id="PTHR33048">
    <property type="entry name" value="PTH11-LIKE INTEGRAL MEMBRANE PROTEIN (AFU_ORTHOLOGUE AFUA_5G11245)"/>
    <property type="match status" value="1"/>
</dbReference>
<dbReference type="GO" id="GO:0046872">
    <property type="term" value="F:metal ion binding"/>
    <property type="evidence" value="ECO:0007669"/>
    <property type="project" value="UniProtKB-UniRule"/>
</dbReference>
<feature type="disulfide bond" evidence="14">
    <location>
        <begin position="48"/>
        <end position="81"/>
    </location>
</feature>
<feature type="transmembrane region" description="Helical" evidence="16">
    <location>
        <begin position="280"/>
        <end position="301"/>
    </location>
</feature>
<feature type="region of interest" description="Disordered" evidence="15">
    <location>
        <begin position="424"/>
        <end position="462"/>
    </location>
</feature>